<evidence type="ECO:0000259" key="8">
    <source>
        <dbReference type="Pfam" id="PF12704"/>
    </source>
</evidence>
<dbReference type="PANTHER" id="PTHR30572:SF18">
    <property type="entry name" value="ABC-TYPE MACROLIDE FAMILY EXPORT SYSTEM PERMEASE COMPONENT 2"/>
    <property type="match status" value="1"/>
</dbReference>
<keyword evidence="10" id="KW-1185">Reference proteome</keyword>
<feature type="transmembrane region" description="Helical" evidence="6">
    <location>
        <begin position="768"/>
        <end position="791"/>
    </location>
</feature>
<evidence type="ECO:0000256" key="2">
    <source>
        <dbReference type="ARBA" id="ARBA00022475"/>
    </source>
</evidence>
<dbReference type="PANTHER" id="PTHR30572">
    <property type="entry name" value="MEMBRANE COMPONENT OF TRANSPORTER-RELATED"/>
    <property type="match status" value="1"/>
</dbReference>
<feature type="transmembrane region" description="Helical" evidence="6">
    <location>
        <begin position="734"/>
        <end position="753"/>
    </location>
</feature>
<dbReference type="RefSeq" id="WP_160905798.1">
    <property type="nucleotide sequence ID" value="NZ_WVHS01000001.1"/>
</dbReference>
<evidence type="ECO:0000256" key="5">
    <source>
        <dbReference type="ARBA" id="ARBA00023136"/>
    </source>
</evidence>
<protein>
    <submittedName>
        <fullName evidence="9">FtsX-like permease family protein</fullName>
    </submittedName>
</protein>
<evidence type="ECO:0000256" key="4">
    <source>
        <dbReference type="ARBA" id="ARBA00022989"/>
    </source>
</evidence>
<feature type="domain" description="ABC3 transporter permease C-terminal" evidence="7">
    <location>
        <begin position="299"/>
        <end position="412"/>
    </location>
</feature>
<dbReference type="Pfam" id="PF12704">
    <property type="entry name" value="MacB_PCD"/>
    <property type="match status" value="2"/>
</dbReference>
<evidence type="ECO:0000259" key="7">
    <source>
        <dbReference type="Pfam" id="PF02687"/>
    </source>
</evidence>
<keyword evidence="3 6" id="KW-0812">Transmembrane</keyword>
<dbReference type="AlphaFoldDB" id="A0A7K1XV20"/>
<feature type="transmembrane region" description="Helical" evidence="6">
    <location>
        <begin position="385"/>
        <end position="408"/>
    </location>
</feature>
<evidence type="ECO:0000256" key="6">
    <source>
        <dbReference type="SAM" id="Phobius"/>
    </source>
</evidence>
<feature type="transmembrane region" description="Helical" evidence="6">
    <location>
        <begin position="20"/>
        <end position="41"/>
    </location>
</feature>
<comment type="caution">
    <text evidence="9">The sequence shown here is derived from an EMBL/GenBank/DDBJ whole genome shotgun (WGS) entry which is preliminary data.</text>
</comment>
<comment type="subcellular location">
    <subcellularLocation>
        <location evidence="1">Cell membrane</location>
        <topology evidence="1">Multi-pass membrane protein</topology>
    </subcellularLocation>
</comment>
<accession>A0A7K1XV20</accession>
<feature type="transmembrane region" description="Helical" evidence="6">
    <location>
        <begin position="291"/>
        <end position="317"/>
    </location>
</feature>
<keyword evidence="2" id="KW-1003">Cell membrane</keyword>
<dbReference type="Proteomes" id="UP000451233">
    <property type="component" value="Unassembled WGS sequence"/>
</dbReference>
<dbReference type="GO" id="GO:0022857">
    <property type="term" value="F:transmembrane transporter activity"/>
    <property type="evidence" value="ECO:0007669"/>
    <property type="project" value="TreeGrafter"/>
</dbReference>
<reference evidence="9 10" key="1">
    <citation type="submission" date="2019-11" db="EMBL/GenBank/DDBJ databases">
        <title>Pedobacter sp. HMF7056 Genome sequencing and assembly.</title>
        <authorList>
            <person name="Kang H."/>
            <person name="Kim H."/>
            <person name="Joh K."/>
        </authorList>
    </citation>
    <scope>NUCLEOTIDE SEQUENCE [LARGE SCALE GENOMIC DNA]</scope>
    <source>
        <strain evidence="9 10">HMF7056</strain>
    </source>
</reference>
<evidence type="ECO:0000256" key="1">
    <source>
        <dbReference type="ARBA" id="ARBA00004651"/>
    </source>
</evidence>
<keyword evidence="5 6" id="KW-0472">Membrane</keyword>
<evidence type="ECO:0000313" key="9">
    <source>
        <dbReference type="EMBL" id="MXV14853.1"/>
    </source>
</evidence>
<dbReference type="GO" id="GO:0005886">
    <property type="term" value="C:plasma membrane"/>
    <property type="evidence" value="ECO:0007669"/>
    <property type="project" value="UniProtKB-SubCell"/>
</dbReference>
<dbReference type="InterPro" id="IPR003838">
    <property type="entry name" value="ABC3_permease_C"/>
</dbReference>
<dbReference type="PROSITE" id="PS51257">
    <property type="entry name" value="PROKAR_LIPOPROTEIN"/>
    <property type="match status" value="1"/>
</dbReference>
<dbReference type="EMBL" id="WVHS01000001">
    <property type="protein sequence ID" value="MXV14853.1"/>
    <property type="molecule type" value="Genomic_DNA"/>
</dbReference>
<evidence type="ECO:0000313" key="10">
    <source>
        <dbReference type="Proteomes" id="UP000451233"/>
    </source>
</evidence>
<proteinExistence type="predicted"/>
<organism evidence="9 10">
    <name type="scientific">Hufsiella ginkgonis</name>
    <dbReference type="NCBI Taxonomy" id="2695274"/>
    <lineage>
        <taxon>Bacteria</taxon>
        <taxon>Pseudomonadati</taxon>
        <taxon>Bacteroidota</taxon>
        <taxon>Sphingobacteriia</taxon>
        <taxon>Sphingobacteriales</taxon>
        <taxon>Sphingobacteriaceae</taxon>
        <taxon>Hufsiella</taxon>
    </lineage>
</organism>
<feature type="domain" description="MacB-like periplasmic core" evidence="8">
    <location>
        <begin position="19"/>
        <end position="238"/>
    </location>
</feature>
<evidence type="ECO:0000256" key="3">
    <source>
        <dbReference type="ARBA" id="ARBA00022692"/>
    </source>
</evidence>
<feature type="transmembrane region" description="Helical" evidence="6">
    <location>
        <begin position="429"/>
        <end position="453"/>
    </location>
</feature>
<dbReference type="InterPro" id="IPR025857">
    <property type="entry name" value="MacB_PCD"/>
</dbReference>
<dbReference type="InterPro" id="IPR050250">
    <property type="entry name" value="Macrolide_Exporter_MacB"/>
</dbReference>
<name>A0A7K1XV20_9SPHI</name>
<keyword evidence="4 6" id="KW-1133">Transmembrane helix</keyword>
<dbReference type="Pfam" id="PF02687">
    <property type="entry name" value="FtsX"/>
    <property type="match status" value="2"/>
</dbReference>
<feature type="domain" description="MacB-like periplasmic core" evidence="8">
    <location>
        <begin position="441"/>
        <end position="644"/>
    </location>
</feature>
<gene>
    <name evidence="9" type="ORF">GS398_06050</name>
</gene>
<feature type="transmembrane region" description="Helical" evidence="6">
    <location>
        <begin position="338"/>
        <end position="365"/>
    </location>
</feature>
<sequence>MGHNLKAIYRNMLKNKLYTFFNVAGMAVAFACSILLFLSVYQDFSFDKFHVNGDKIYKVYSFSNAANGPELSEVMAYPAGPALKADNIGITKFTRVRYGGGKIRYKAKELELTTVLVDPDFLRMFSFRILQGNRVNPLADLGKVVLSANDAASLFGSEDPVGKTVETEISGTWKSLEVSAVIENPPVNSSIQFGALARTETHGHYPAIKDEWNNQHHPVYVQLAENTTQESTENRLRSFVKTHMPPNIGLMKARGYRADAKGDFSGLKLLPLADVHFNPEIGTGDRVNRSFLYILVLTGVVVLVIACFNFINLSIGLSFTRTREMGVRKCLGAGKANIWTLVWGEGFVTTLVAMVIGVAAAVLLIPSFNQLFVAKLETSLLYDPVIGLLLPGILLFVSLFAGSYPALAMTKLKVVEVLKGKIALKTNGLFRNTLVAFQFIIACVLISTTMVIYRQFRHLRSAPLGYTTTSMISIPVYDQSKGKELIRTMRLQLASQPAIVSVSGSSFNLGIGKDRNTGKWSSNFGYKGKVVRTNWMEADYDFLKTLTIKQVEGRDFSSAYASDSVNAVIVTESMAKQLTDGHAVGMEFFADSAQAKLHIVGVIPDFHLYSMFEDKEPISIMLKHEESMAYILVKVNTTNPAATMELVKKTYAKLEPGKEFKGSFVTENIERWYAKEKRLSRLFSIAAGVAIVLSCMGLFGISLIVVRQRLKEIGVRKVLGASVSRIAAMISKDFLKPVLLAIVISVPLSWLILNKWLQDFSYRITIGWWMFVYMGMAALLIALATVSFQAIKAALANPVKSLKTE</sequence>
<feature type="transmembrane region" description="Helical" evidence="6">
    <location>
        <begin position="682"/>
        <end position="706"/>
    </location>
</feature>
<feature type="domain" description="ABC3 transporter permease C-terminal" evidence="7">
    <location>
        <begin position="685"/>
        <end position="794"/>
    </location>
</feature>